<accession>A0A9N9DN09</accession>
<reference evidence="1" key="1">
    <citation type="submission" date="2021-06" db="EMBL/GenBank/DDBJ databases">
        <authorList>
            <person name="Kallberg Y."/>
            <person name="Tangrot J."/>
            <person name="Rosling A."/>
        </authorList>
    </citation>
    <scope>NUCLEOTIDE SEQUENCE</scope>
    <source>
        <strain evidence="1">MA453B</strain>
    </source>
</reference>
<gene>
    <name evidence="1" type="ORF">DERYTH_LOCUS9664</name>
</gene>
<sequence length="197" mass="22990">MSNFSFHNKEKRSISQSLNPICRFEYITLEGIKTIQNQINKSRNLKDPLLEAAKIGVYIETLSQTLLEFGFQYQKNEENGQYTIFDNNKNKEKRCVIHDNLDDGQRYDEPVAVSLDELENDGNGNYYDFEDAEIYDAEILTKRGQHNIERVDALWEKHRGQKSREIEAETACQAETIEEVVELCNGYAIGHEYYNYL</sequence>
<organism evidence="1 2">
    <name type="scientific">Dentiscutata erythropus</name>
    <dbReference type="NCBI Taxonomy" id="1348616"/>
    <lineage>
        <taxon>Eukaryota</taxon>
        <taxon>Fungi</taxon>
        <taxon>Fungi incertae sedis</taxon>
        <taxon>Mucoromycota</taxon>
        <taxon>Glomeromycotina</taxon>
        <taxon>Glomeromycetes</taxon>
        <taxon>Diversisporales</taxon>
        <taxon>Gigasporaceae</taxon>
        <taxon>Dentiscutata</taxon>
    </lineage>
</organism>
<dbReference type="Proteomes" id="UP000789405">
    <property type="component" value="Unassembled WGS sequence"/>
</dbReference>
<evidence type="ECO:0000313" key="2">
    <source>
        <dbReference type="Proteomes" id="UP000789405"/>
    </source>
</evidence>
<comment type="caution">
    <text evidence="1">The sequence shown here is derived from an EMBL/GenBank/DDBJ whole genome shotgun (WGS) entry which is preliminary data.</text>
</comment>
<dbReference type="OrthoDB" id="2371289at2759"/>
<dbReference type="EMBL" id="CAJVPY010005345">
    <property type="protein sequence ID" value="CAG8641141.1"/>
    <property type="molecule type" value="Genomic_DNA"/>
</dbReference>
<name>A0A9N9DN09_9GLOM</name>
<dbReference type="AlphaFoldDB" id="A0A9N9DN09"/>
<protein>
    <submittedName>
        <fullName evidence="1">19594_t:CDS:1</fullName>
    </submittedName>
</protein>
<keyword evidence="2" id="KW-1185">Reference proteome</keyword>
<evidence type="ECO:0000313" key="1">
    <source>
        <dbReference type="EMBL" id="CAG8641141.1"/>
    </source>
</evidence>
<proteinExistence type="predicted"/>